<protein>
    <recommendedName>
        <fullName evidence="3">HEAT repeat domain-containing protein</fullName>
    </recommendedName>
</protein>
<accession>A0ABU5HIZ7</accession>
<reference evidence="1 2" key="1">
    <citation type="submission" date="2023-12" db="EMBL/GenBank/DDBJ databases">
        <title>the genome sequence of Hyalangium sp. s54d21.</title>
        <authorList>
            <person name="Zhang X."/>
        </authorList>
    </citation>
    <scope>NUCLEOTIDE SEQUENCE [LARGE SCALE GENOMIC DNA]</scope>
    <source>
        <strain evidence="2">s54d21</strain>
    </source>
</reference>
<sequence length="228" mass="24711">MPTASESPGASSQMHGSTADLAGLIQDLSAQAFHRVVGAVWTDGRLSSATLPAVPLLVGALQAPEPLKVARAALLLGVLAETSAEKQEVREALRRAIPSALAAARRCVHSPPARLSLVFLLAHFPEDREQVLGGVDPGWFGPEDFSRLERCLRSPDFADPGLVDIICRGWPSPAFWKVTEEEAATDRRWRRTLDLSTEQVATYWREETVALLALLGAQAEFAIEEGRP</sequence>
<evidence type="ECO:0000313" key="2">
    <source>
        <dbReference type="Proteomes" id="UP001291309"/>
    </source>
</evidence>
<evidence type="ECO:0008006" key="3">
    <source>
        <dbReference type="Google" id="ProtNLM"/>
    </source>
</evidence>
<comment type="caution">
    <text evidence="1">The sequence shown here is derived from an EMBL/GenBank/DDBJ whole genome shotgun (WGS) entry which is preliminary data.</text>
</comment>
<keyword evidence="2" id="KW-1185">Reference proteome</keyword>
<dbReference type="EMBL" id="JAXIVS010000030">
    <property type="protein sequence ID" value="MDY7233221.1"/>
    <property type="molecule type" value="Genomic_DNA"/>
</dbReference>
<dbReference type="RefSeq" id="WP_321551934.1">
    <property type="nucleotide sequence ID" value="NZ_JAXIVS010000030.1"/>
</dbReference>
<evidence type="ECO:0000313" key="1">
    <source>
        <dbReference type="EMBL" id="MDY7233221.1"/>
    </source>
</evidence>
<organism evidence="1 2">
    <name type="scientific">Hyalangium rubrum</name>
    <dbReference type="NCBI Taxonomy" id="3103134"/>
    <lineage>
        <taxon>Bacteria</taxon>
        <taxon>Pseudomonadati</taxon>
        <taxon>Myxococcota</taxon>
        <taxon>Myxococcia</taxon>
        <taxon>Myxococcales</taxon>
        <taxon>Cystobacterineae</taxon>
        <taxon>Archangiaceae</taxon>
        <taxon>Hyalangium</taxon>
    </lineage>
</organism>
<name>A0ABU5HIZ7_9BACT</name>
<proteinExistence type="predicted"/>
<dbReference type="Proteomes" id="UP001291309">
    <property type="component" value="Unassembled WGS sequence"/>
</dbReference>
<gene>
    <name evidence="1" type="ORF">SYV04_42940</name>
</gene>